<dbReference type="PANTHER" id="PTHR13924:SF10">
    <property type="entry name" value="TRANSFORMING ACIDIC COILED-COIL PROTEIN, ISOFORM K"/>
    <property type="match status" value="1"/>
</dbReference>
<feature type="region of interest" description="Disordered" evidence="1">
    <location>
        <begin position="182"/>
        <end position="217"/>
    </location>
</feature>
<proteinExistence type="predicted"/>
<gene>
    <name evidence="2" type="ORF">BCR38DRAFT_445023</name>
</gene>
<dbReference type="Proteomes" id="UP000193689">
    <property type="component" value="Unassembled WGS sequence"/>
</dbReference>
<dbReference type="RefSeq" id="XP_040712179.1">
    <property type="nucleotide sequence ID" value="XM_040860974.1"/>
</dbReference>
<feature type="compositionally biased region" description="Basic and acidic residues" evidence="1">
    <location>
        <begin position="131"/>
        <end position="149"/>
    </location>
</feature>
<dbReference type="GeneID" id="63777186"/>
<feature type="compositionally biased region" description="Basic and acidic residues" evidence="1">
    <location>
        <begin position="85"/>
        <end position="97"/>
    </location>
</feature>
<feature type="compositionally biased region" description="Polar residues" evidence="1">
    <location>
        <begin position="42"/>
        <end position="52"/>
    </location>
</feature>
<dbReference type="InterPro" id="IPR024312">
    <property type="entry name" value="TACC_fungi"/>
</dbReference>
<dbReference type="GO" id="GO:0005737">
    <property type="term" value="C:cytoplasm"/>
    <property type="evidence" value="ECO:0007669"/>
    <property type="project" value="TreeGrafter"/>
</dbReference>
<dbReference type="InParanoid" id="A0A1Y2DLL6"/>
<evidence type="ECO:0008006" key="4">
    <source>
        <dbReference type="Google" id="ProtNLM"/>
    </source>
</evidence>
<feature type="compositionally biased region" description="Polar residues" evidence="1">
    <location>
        <begin position="8"/>
        <end position="20"/>
    </location>
</feature>
<feature type="region of interest" description="Disordered" evidence="1">
    <location>
        <begin position="556"/>
        <end position="579"/>
    </location>
</feature>
<name>A0A1Y2DLL6_9PEZI</name>
<dbReference type="STRING" id="1141098.A0A1Y2DLL6"/>
<keyword evidence="3" id="KW-1185">Reference proteome</keyword>
<dbReference type="OrthoDB" id="5367584at2759"/>
<feature type="compositionally biased region" description="Polar residues" evidence="1">
    <location>
        <begin position="272"/>
        <end position="297"/>
    </location>
</feature>
<reference evidence="2 3" key="1">
    <citation type="submission" date="2016-07" db="EMBL/GenBank/DDBJ databases">
        <title>Pervasive Adenine N6-methylation of Active Genes in Fungi.</title>
        <authorList>
            <consortium name="DOE Joint Genome Institute"/>
            <person name="Mondo S.J."/>
            <person name="Dannebaum R.O."/>
            <person name="Kuo R.C."/>
            <person name="Labutti K."/>
            <person name="Haridas S."/>
            <person name="Kuo A."/>
            <person name="Salamov A."/>
            <person name="Ahrendt S.R."/>
            <person name="Lipzen A."/>
            <person name="Sullivan W."/>
            <person name="Andreopoulos W.B."/>
            <person name="Clum A."/>
            <person name="Lindquist E."/>
            <person name="Daum C."/>
            <person name="Ramamoorthy G.K."/>
            <person name="Gryganskyi A."/>
            <person name="Culley D."/>
            <person name="Magnuson J.K."/>
            <person name="James T.Y."/>
            <person name="O'Malley M.A."/>
            <person name="Stajich J.E."/>
            <person name="Spatafora J.W."/>
            <person name="Visel A."/>
            <person name="Grigoriev I.V."/>
        </authorList>
    </citation>
    <scope>NUCLEOTIDE SEQUENCE [LARGE SCALE GENOMIC DNA]</scope>
    <source>
        <strain evidence="2 3">CBS 129021</strain>
    </source>
</reference>
<dbReference type="GO" id="GO:0007052">
    <property type="term" value="P:mitotic spindle organization"/>
    <property type="evidence" value="ECO:0007669"/>
    <property type="project" value="InterPro"/>
</dbReference>
<organism evidence="2 3">
    <name type="scientific">Pseudomassariella vexata</name>
    <dbReference type="NCBI Taxonomy" id="1141098"/>
    <lineage>
        <taxon>Eukaryota</taxon>
        <taxon>Fungi</taxon>
        <taxon>Dikarya</taxon>
        <taxon>Ascomycota</taxon>
        <taxon>Pezizomycotina</taxon>
        <taxon>Sordariomycetes</taxon>
        <taxon>Xylariomycetidae</taxon>
        <taxon>Amphisphaeriales</taxon>
        <taxon>Pseudomassariaceae</taxon>
        <taxon>Pseudomassariella</taxon>
    </lineage>
</organism>
<feature type="compositionally biased region" description="Low complexity" evidence="1">
    <location>
        <begin position="715"/>
        <end position="728"/>
    </location>
</feature>
<feature type="compositionally biased region" description="Polar residues" evidence="1">
    <location>
        <begin position="663"/>
        <end position="672"/>
    </location>
</feature>
<evidence type="ECO:0000313" key="3">
    <source>
        <dbReference type="Proteomes" id="UP000193689"/>
    </source>
</evidence>
<feature type="region of interest" description="Disordered" evidence="1">
    <location>
        <begin position="242"/>
        <end position="342"/>
    </location>
</feature>
<accession>A0A1Y2DLL6</accession>
<evidence type="ECO:0000256" key="1">
    <source>
        <dbReference type="SAM" id="MobiDB-lite"/>
    </source>
</evidence>
<feature type="compositionally biased region" description="Basic and acidic residues" evidence="1">
    <location>
        <begin position="439"/>
        <end position="453"/>
    </location>
</feature>
<dbReference type="InterPro" id="IPR039915">
    <property type="entry name" value="TACC"/>
</dbReference>
<feature type="region of interest" description="Disordered" evidence="1">
    <location>
        <begin position="439"/>
        <end position="496"/>
    </location>
</feature>
<dbReference type="EMBL" id="MCFJ01000013">
    <property type="protein sequence ID" value="ORY59605.1"/>
    <property type="molecule type" value="Genomic_DNA"/>
</dbReference>
<feature type="compositionally biased region" description="Basic and acidic residues" evidence="1">
    <location>
        <begin position="484"/>
        <end position="496"/>
    </location>
</feature>
<feature type="region of interest" description="Disordered" evidence="1">
    <location>
        <begin position="638"/>
        <end position="744"/>
    </location>
</feature>
<dbReference type="PANTHER" id="PTHR13924">
    <property type="entry name" value="TRANSFORMING ACIDIC COILED-COIL CONTAINING PROTEIN 1/2"/>
    <property type="match status" value="1"/>
</dbReference>
<feature type="region of interest" description="Disordered" evidence="1">
    <location>
        <begin position="1"/>
        <end position="153"/>
    </location>
</feature>
<dbReference type="Pfam" id="PF12709">
    <property type="entry name" value="Fungal_TACC"/>
    <property type="match status" value="1"/>
</dbReference>
<feature type="compositionally biased region" description="Polar residues" evidence="1">
    <location>
        <begin position="308"/>
        <end position="326"/>
    </location>
</feature>
<evidence type="ECO:0000313" key="2">
    <source>
        <dbReference type="EMBL" id="ORY59605.1"/>
    </source>
</evidence>
<protein>
    <recommendedName>
        <fullName evidence="4">Central kinetochore-associated-domain-containing protein</fullName>
    </recommendedName>
</protein>
<dbReference type="AlphaFoldDB" id="A0A1Y2DLL6"/>
<comment type="caution">
    <text evidence="2">The sequence shown here is derived from an EMBL/GenBank/DDBJ whole genome shotgun (WGS) entry which is preliminary data.</text>
</comment>
<feature type="compositionally biased region" description="Pro residues" evidence="1">
    <location>
        <begin position="259"/>
        <end position="269"/>
    </location>
</feature>
<sequence>MASPLSPSPNGTLNLATPQITRHLDADAAHSNDAPPDEDADTSSPFISSIQDSKVDSPVKENVSLNKRHSRIMSGNEIAPLKILSVRDENVETESRSRSPARQSPIPASPRKAPSVVKRFPVKIMSTMPEKSPEKSPERSLEKSAEKPPETNIVKGLEFTLEDAMQKNGGLKHAMGIFEDDDEPTIDAEDDADDTSSTVGHHQHVDPADETAAPDESMVSTFSTFSAVPNMTMFARIGHSPTRYANMGMTPTSRGGRPDPSPNRTPRPPTMNDASNTTSLMEFTEQFSNFPSRNGPPSASRRPHMPLTPTTGDMPSSTPQRQQSNLLDFDIPPLPTPRSIPTVTPRELESLKSSFLSEISSLKASLLGKEAEVGSLKTAIGDAEKRVGQCMEQLRETQGLQEALTEEKETWEKRGREMEAVLRQVKTEIVHNQREKEELEYKLDESEKRREAAEMMAQDAESKMAGMRAGKATADMGSPGSNKSPDKGGKNPGSREVEIAVERVARELHALYKSKHETKVIALKKSYENRWEKRVHELENKIEDLLDENEKLRLGRDATMTKVDPTQAAANEARKEQAVKDSAQIKELGAEIEKLEASINSVKQDNQELIQLLEKERVEKGELVQLAEEMMSMQHSFVQPQPEEPPKPVKPARPVSMYAKPQENGTTQTFRTSIGRPGGPSGIRTPGRAPGSLPKPQMGSRIGGPSLKSGGPHGGLPRPGSGTGSRSGIMSSIERMGTYKGRGD</sequence>
<feature type="compositionally biased region" description="Acidic residues" evidence="1">
    <location>
        <begin position="182"/>
        <end position="194"/>
    </location>
</feature>